<evidence type="ECO:0000256" key="2">
    <source>
        <dbReference type="ARBA" id="ARBA00019876"/>
    </source>
</evidence>
<dbReference type="PANTHER" id="PTHR16291">
    <property type="entry name" value="NUCLEAR CAP-BINDING PROTEIN SUBUNIT 3"/>
    <property type="match status" value="1"/>
</dbReference>
<gene>
    <name evidence="4" type="ORF">KQX54_017562</name>
</gene>
<dbReference type="PANTHER" id="PTHR16291:SF0">
    <property type="entry name" value="NUCLEAR CAP-BINDING PROTEIN SUBUNIT 3"/>
    <property type="match status" value="1"/>
</dbReference>
<evidence type="ECO:0000313" key="4">
    <source>
        <dbReference type="EMBL" id="KAH0561546.1"/>
    </source>
</evidence>
<proteinExistence type="inferred from homology"/>
<dbReference type="Gene3D" id="3.30.70.330">
    <property type="match status" value="1"/>
</dbReference>
<reference evidence="4 5" key="1">
    <citation type="journal article" date="2021" name="J. Hered.">
        <title>A chromosome-level genome assembly of the parasitoid wasp, Cotesia glomerata (Hymenoptera: Braconidae).</title>
        <authorList>
            <person name="Pinto B.J."/>
            <person name="Weis J.J."/>
            <person name="Gamble T."/>
            <person name="Ode P.J."/>
            <person name="Paul R."/>
            <person name="Zaspel J.M."/>
        </authorList>
    </citation>
    <scope>NUCLEOTIDE SEQUENCE [LARGE SCALE GENOMIC DNA]</scope>
    <source>
        <strain evidence="4">CgM1</strain>
    </source>
</reference>
<accession>A0AAV7IJ10</accession>
<evidence type="ECO:0000256" key="1">
    <source>
        <dbReference type="ARBA" id="ARBA00006069"/>
    </source>
</evidence>
<feature type="compositionally biased region" description="Basic and acidic residues" evidence="3">
    <location>
        <begin position="554"/>
        <end position="570"/>
    </location>
</feature>
<comment type="caution">
    <text evidence="4">The sequence shown here is derived from an EMBL/GenBank/DDBJ whole genome shotgun (WGS) entry which is preliminary data.</text>
</comment>
<dbReference type="AlphaFoldDB" id="A0AAV7IJ10"/>
<comment type="similarity">
    <text evidence="1">Belongs to the NCBP3 family.</text>
</comment>
<dbReference type="GO" id="GO:0005634">
    <property type="term" value="C:nucleus"/>
    <property type="evidence" value="ECO:0007669"/>
    <property type="project" value="TreeGrafter"/>
</dbReference>
<feature type="compositionally biased region" description="Basic and acidic residues" evidence="3">
    <location>
        <begin position="521"/>
        <end position="542"/>
    </location>
</feature>
<keyword evidence="5" id="KW-1185">Reference proteome</keyword>
<dbReference type="GO" id="GO:0003729">
    <property type="term" value="F:mRNA binding"/>
    <property type="evidence" value="ECO:0007669"/>
    <property type="project" value="InterPro"/>
</dbReference>
<organism evidence="4 5">
    <name type="scientific">Cotesia glomerata</name>
    <name type="common">Lepidopteran parasitic wasp</name>
    <name type="synonym">Apanteles glomeratus</name>
    <dbReference type="NCBI Taxonomy" id="32391"/>
    <lineage>
        <taxon>Eukaryota</taxon>
        <taxon>Metazoa</taxon>
        <taxon>Ecdysozoa</taxon>
        <taxon>Arthropoda</taxon>
        <taxon>Hexapoda</taxon>
        <taxon>Insecta</taxon>
        <taxon>Pterygota</taxon>
        <taxon>Neoptera</taxon>
        <taxon>Endopterygota</taxon>
        <taxon>Hymenoptera</taxon>
        <taxon>Apocrita</taxon>
        <taxon>Ichneumonoidea</taxon>
        <taxon>Braconidae</taxon>
        <taxon>Microgastrinae</taxon>
        <taxon>Cotesia</taxon>
    </lineage>
</organism>
<feature type="region of interest" description="Disordered" evidence="3">
    <location>
        <begin position="339"/>
        <end position="507"/>
    </location>
</feature>
<name>A0AAV7IJ10_COTGL</name>
<dbReference type="GO" id="GO:0000340">
    <property type="term" value="F:RNA 7-methylguanosine cap binding"/>
    <property type="evidence" value="ECO:0007669"/>
    <property type="project" value="InterPro"/>
</dbReference>
<dbReference type="Proteomes" id="UP000826195">
    <property type="component" value="Unassembled WGS sequence"/>
</dbReference>
<feature type="region of interest" description="Disordered" evidence="3">
    <location>
        <begin position="521"/>
        <end position="570"/>
    </location>
</feature>
<dbReference type="InterPro" id="IPR019416">
    <property type="entry name" value="NCBP3"/>
</dbReference>
<feature type="compositionally biased region" description="Acidic residues" evidence="3">
    <location>
        <begin position="434"/>
        <end position="488"/>
    </location>
</feature>
<evidence type="ECO:0000256" key="3">
    <source>
        <dbReference type="SAM" id="MobiDB-lite"/>
    </source>
</evidence>
<sequence length="570" mass="65522">MAEVSGPMDTDSYTEASDDVNTDLDTLIQKRNLLADNLTVQPRYENKGGAFTTGIDIFSKEEQQKLEERAKRFGMKENARQLDVEDEEELYESMGVSESDESAKYTRFNTLHMRGTDNMSTQDVFDYFKDYAPASIEWINDISCNVVWLDKISAARALIGLSKRITSKEPVKEEDDAMEGLEKKPAVSIKDIDFPLPPGIWRKGVECAKSKTVLLRFATTSDKKPANAEKMSEYYKKHGNPNYGGIKGILTQSRKRKYRDVNWQEEEKESVKEGFKNPWGSLSEAWGSNDPVEVYQRERPLLERTGIKERLGVRAKEQLIEGTEREGKVKSKVMNINMAQNVDDKSEDSVSQSDSDSDDGWNKRNKVLRMRMHADDEEEKVQKKRLTQMKLKMQDKVQGTDLRSRLGRGKPAVYHEPIRVTVTNLEYGKNLRLEEEEEEEEQEEEEEEEVVEEVEDNEEEEEEDKEEGEWEDEEPVQEPEESDSESSDVSEKEVQGPKGSVIKVITRPKPRVASTVWARLNNEEKNSSERNEVKSVKGDLRSRLGFHNRGRSPLRIEVKNDKYAEESDSE</sequence>
<evidence type="ECO:0000313" key="5">
    <source>
        <dbReference type="Proteomes" id="UP000826195"/>
    </source>
</evidence>
<dbReference type="InterPro" id="IPR012677">
    <property type="entry name" value="Nucleotide-bd_a/b_plait_sf"/>
</dbReference>
<dbReference type="EMBL" id="JAHXZJ010000374">
    <property type="protein sequence ID" value="KAH0561546.1"/>
    <property type="molecule type" value="Genomic_DNA"/>
</dbReference>
<dbReference type="Pfam" id="PF10309">
    <property type="entry name" value="NCBP3"/>
    <property type="match status" value="1"/>
</dbReference>
<protein>
    <recommendedName>
        <fullName evidence="2">Nuclear cap-binding protein subunit 3</fullName>
    </recommendedName>
</protein>